<dbReference type="SUPFAM" id="SSF50022">
    <property type="entry name" value="ISP domain"/>
    <property type="match status" value="1"/>
</dbReference>
<keyword evidence="13" id="KW-0443">Lipid metabolism</keyword>
<keyword evidence="4" id="KW-0812">Transmembrane</keyword>
<dbReference type="InterPro" id="IPR017941">
    <property type="entry name" value="Rieske_2Fe-2S"/>
</dbReference>
<dbReference type="Gene3D" id="2.102.10.10">
    <property type="entry name" value="Rieske [2Fe-2S] iron-sulphur domain"/>
    <property type="match status" value="1"/>
</dbReference>
<dbReference type="Proteomes" id="UP001500879">
    <property type="component" value="Unassembled WGS sequence"/>
</dbReference>
<evidence type="ECO:0000256" key="8">
    <source>
        <dbReference type="ARBA" id="ARBA00022989"/>
    </source>
</evidence>
<evidence type="ECO:0000256" key="10">
    <source>
        <dbReference type="ARBA" id="ARBA00023004"/>
    </source>
</evidence>
<gene>
    <name evidence="22" type="ORF">GCM10010357_22350</name>
</gene>
<dbReference type="PROSITE" id="PS51296">
    <property type="entry name" value="RIESKE"/>
    <property type="match status" value="1"/>
</dbReference>
<sequence>MTVEVDPSDRELPYPSGWFFLALSRELAPGRVLTRRLAGADVVLYRTDDGTPYAVHPYCPHLGAHFGAGGTVEGLNLVCPFHHFAFAPDGTCVATPDGRPPRARVEHHTIRERNGMVFGWYAPDGTGPTWEAPETAPGGVVPTALWSIEVHAPAQELPENACDYRHLPVVHRVTLRELDPPKAEGPYLRYRLRLGPARPAALRRFQVDHSFLMAGLGCLRVEAPLPRLGLVTYLWALHTPTASGRTLLTVASACSGSRSPRPASTSPLHRAVAHGLLLGATRKVLQDVTIWNAKRYEPRPRLTTGDEAIGLYRHWVRQFYPPP</sequence>
<evidence type="ECO:0000256" key="4">
    <source>
        <dbReference type="ARBA" id="ARBA00022692"/>
    </source>
</evidence>
<comment type="subunit">
    <text evidence="18">Homotrimer. The two-component system 3-ketosteroid-9-alpha-monooxygenase is composed of an oxygenase component KshA and a reductase component KshB.</text>
</comment>
<comment type="subcellular location">
    <subcellularLocation>
        <location evidence="2">Membrane</location>
    </subcellularLocation>
</comment>
<keyword evidence="9" id="KW-0560">Oxidoreductase</keyword>
<keyword evidence="11" id="KW-0411">Iron-sulfur</keyword>
<evidence type="ECO:0000256" key="1">
    <source>
        <dbReference type="ARBA" id="ARBA00001962"/>
    </source>
</evidence>
<evidence type="ECO:0000259" key="21">
    <source>
        <dbReference type="PROSITE" id="PS51296"/>
    </source>
</evidence>
<dbReference type="SUPFAM" id="SSF55961">
    <property type="entry name" value="Bet v1-like"/>
    <property type="match status" value="1"/>
</dbReference>
<evidence type="ECO:0000256" key="13">
    <source>
        <dbReference type="ARBA" id="ARBA00023221"/>
    </source>
</evidence>
<evidence type="ECO:0000256" key="16">
    <source>
        <dbReference type="ARBA" id="ARBA00026095"/>
    </source>
</evidence>
<comment type="pathway">
    <text evidence="3">Hormone biosynthesis.</text>
</comment>
<accession>A0ABN0YMD1</accession>
<dbReference type="EC" id="1.14.19.21" evidence="16"/>
<protein>
    <recommendedName>
        <fullName evidence="16">cholesterol 7-desaturase</fullName>
        <ecNumber evidence="16">1.14.19.21</ecNumber>
    </recommendedName>
    <alternativeName>
        <fullName evidence="17">Rieske-type oxygenase</fullName>
    </alternativeName>
</protein>
<evidence type="ECO:0000256" key="11">
    <source>
        <dbReference type="ARBA" id="ARBA00023014"/>
    </source>
</evidence>
<evidence type="ECO:0000256" key="12">
    <source>
        <dbReference type="ARBA" id="ARBA00023136"/>
    </source>
</evidence>
<dbReference type="PANTHER" id="PTHR21266:SF32">
    <property type="entry name" value="CHOLESTEROL 7-DESATURASE NVD"/>
    <property type="match status" value="1"/>
</dbReference>
<comment type="catalytic activity">
    <reaction evidence="20">
        <text>cholesterol + NADPH + O2 + H(+) = 7-dehydrocholesterol + NADP(+) + 2 H2O</text>
        <dbReference type="Rhea" id="RHEA:45024"/>
        <dbReference type="ChEBI" id="CHEBI:15377"/>
        <dbReference type="ChEBI" id="CHEBI:15378"/>
        <dbReference type="ChEBI" id="CHEBI:15379"/>
        <dbReference type="ChEBI" id="CHEBI:16113"/>
        <dbReference type="ChEBI" id="CHEBI:17759"/>
        <dbReference type="ChEBI" id="CHEBI:57783"/>
        <dbReference type="ChEBI" id="CHEBI:58349"/>
        <dbReference type="EC" id="1.14.19.21"/>
    </reaction>
    <physiologicalReaction direction="left-to-right" evidence="20">
        <dbReference type="Rhea" id="RHEA:45025"/>
    </physiologicalReaction>
</comment>
<dbReference type="EMBL" id="BAAABX010000023">
    <property type="protein sequence ID" value="GAA0400815.1"/>
    <property type="molecule type" value="Genomic_DNA"/>
</dbReference>
<dbReference type="RefSeq" id="WP_344022681.1">
    <property type="nucleotide sequence ID" value="NZ_BAAABX010000023.1"/>
</dbReference>
<keyword evidence="10" id="KW-0408">Iron</keyword>
<keyword evidence="13" id="KW-0753">Steroid metabolism</keyword>
<dbReference type="Pfam" id="PF19298">
    <property type="entry name" value="KshA_C"/>
    <property type="match status" value="1"/>
</dbReference>
<keyword evidence="5" id="KW-0001">2Fe-2S</keyword>
<evidence type="ECO:0000256" key="14">
    <source>
        <dbReference type="ARBA" id="ARBA00025712"/>
    </source>
</evidence>
<dbReference type="Gene3D" id="3.90.380.10">
    <property type="entry name" value="Naphthalene 1,2-dioxygenase Alpha Subunit, Chain A, domain 1"/>
    <property type="match status" value="1"/>
</dbReference>
<comment type="caution">
    <text evidence="22">The sequence shown here is derived from an EMBL/GenBank/DDBJ whole genome shotgun (WGS) entry which is preliminary data.</text>
</comment>
<evidence type="ECO:0000256" key="17">
    <source>
        <dbReference type="ARBA" id="ARBA00030944"/>
    </source>
</evidence>
<comment type="similarity">
    <text evidence="15">Belongs to the cholesterol 7-desaturase family.</text>
</comment>
<evidence type="ECO:0000313" key="22">
    <source>
        <dbReference type="EMBL" id="GAA0400815.1"/>
    </source>
</evidence>
<evidence type="ECO:0000256" key="2">
    <source>
        <dbReference type="ARBA" id="ARBA00004370"/>
    </source>
</evidence>
<feature type="domain" description="Rieske" evidence="21">
    <location>
        <begin position="19"/>
        <end position="119"/>
    </location>
</feature>
<dbReference type="PANTHER" id="PTHR21266">
    <property type="entry name" value="IRON-SULFUR DOMAIN CONTAINING PROTEIN"/>
    <property type="match status" value="1"/>
</dbReference>
<keyword evidence="23" id="KW-1185">Reference proteome</keyword>
<evidence type="ECO:0000313" key="23">
    <source>
        <dbReference type="Proteomes" id="UP001500879"/>
    </source>
</evidence>
<organism evidence="22 23">
    <name type="scientific">Streptomyces luteireticuli</name>
    <dbReference type="NCBI Taxonomy" id="173858"/>
    <lineage>
        <taxon>Bacteria</taxon>
        <taxon>Bacillati</taxon>
        <taxon>Actinomycetota</taxon>
        <taxon>Actinomycetes</taxon>
        <taxon>Kitasatosporales</taxon>
        <taxon>Streptomycetaceae</taxon>
        <taxon>Streptomyces</taxon>
    </lineage>
</organism>
<keyword evidence="12" id="KW-0472">Membrane</keyword>
<keyword evidence="6" id="KW-0479">Metal-binding</keyword>
<evidence type="ECO:0000256" key="15">
    <source>
        <dbReference type="ARBA" id="ARBA00025729"/>
    </source>
</evidence>
<name>A0ABN0YMD1_9ACTN</name>
<evidence type="ECO:0000256" key="19">
    <source>
        <dbReference type="ARBA" id="ARBA00047853"/>
    </source>
</evidence>
<comment type="catalytic activity">
    <reaction evidence="19">
        <text>cholesterol + NADH + O2 + H(+) = 7-dehydrocholesterol + NAD(+) + 2 H2O</text>
        <dbReference type="Rhea" id="RHEA:51644"/>
        <dbReference type="ChEBI" id="CHEBI:15377"/>
        <dbReference type="ChEBI" id="CHEBI:15378"/>
        <dbReference type="ChEBI" id="CHEBI:15379"/>
        <dbReference type="ChEBI" id="CHEBI:16113"/>
        <dbReference type="ChEBI" id="CHEBI:17759"/>
        <dbReference type="ChEBI" id="CHEBI:57540"/>
        <dbReference type="ChEBI" id="CHEBI:57945"/>
        <dbReference type="EC" id="1.14.19.21"/>
    </reaction>
    <physiologicalReaction direction="left-to-right" evidence="19">
        <dbReference type="Rhea" id="RHEA:51645"/>
    </physiologicalReaction>
</comment>
<evidence type="ECO:0000256" key="9">
    <source>
        <dbReference type="ARBA" id="ARBA00023002"/>
    </source>
</evidence>
<evidence type="ECO:0000256" key="6">
    <source>
        <dbReference type="ARBA" id="ARBA00022723"/>
    </source>
</evidence>
<evidence type="ECO:0000256" key="7">
    <source>
        <dbReference type="ARBA" id="ARBA00022963"/>
    </source>
</evidence>
<dbReference type="Pfam" id="PF00355">
    <property type="entry name" value="Rieske"/>
    <property type="match status" value="1"/>
</dbReference>
<keyword evidence="8" id="KW-1133">Transmembrane helix</keyword>
<evidence type="ECO:0000256" key="3">
    <source>
        <dbReference type="ARBA" id="ARBA00004972"/>
    </source>
</evidence>
<proteinExistence type="inferred from homology"/>
<dbReference type="InterPro" id="IPR045605">
    <property type="entry name" value="KshA-like_C"/>
</dbReference>
<comment type="pathway">
    <text evidence="14">Steroid hormone biosynthesis; dafachronic acid biosynthesis.</text>
</comment>
<dbReference type="CDD" id="cd03469">
    <property type="entry name" value="Rieske_RO_Alpha_N"/>
    <property type="match status" value="1"/>
</dbReference>
<evidence type="ECO:0000256" key="5">
    <source>
        <dbReference type="ARBA" id="ARBA00022714"/>
    </source>
</evidence>
<keyword evidence="7" id="KW-0442">Lipid degradation</keyword>
<dbReference type="InterPro" id="IPR036922">
    <property type="entry name" value="Rieske_2Fe-2S_sf"/>
</dbReference>
<evidence type="ECO:0000256" key="18">
    <source>
        <dbReference type="ARBA" id="ARBA00046982"/>
    </source>
</evidence>
<dbReference type="InterPro" id="IPR050584">
    <property type="entry name" value="Cholesterol_7-desaturase"/>
</dbReference>
<reference evidence="22 23" key="1">
    <citation type="journal article" date="2019" name="Int. J. Syst. Evol. Microbiol.">
        <title>The Global Catalogue of Microorganisms (GCM) 10K type strain sequencing project: providing services to taxonomists for standard genome sequencing and annotation.</title>
        <authorList>
            <consortium name="The Broad Institute Genomics Platform"/>
            <consortium name="The Broad Institute Genome Sequencing Center for Infectious Disease"/>
            <person name="Wu L."/>
            <person name="Ma J."/>
        </authorList>
    </citation>
    <scope>NUCLEOTIDE SEQUENCE [LARGE SCALE GENOMIC DNA]</scope>
    <source>
        <strain evidence="22 23">JCM 4788</strain>
    </source>
</reference>
<evidence type="ECO:0000256" key="20">
    <source>
        <dbReference type="ARBA" id="ARBA00049548"/>
    </source>
</evidence>
<comment type="cofactor">
    <cofactor evidence="1">
        <name>Fe cation</name>
        <dbReference type="ChEBI" id="CHEBI:24875"/>
    </cofactor>
</comment>